<comment type="similarity">
    <text evidence="2">Belongs to the fgaFS/easG family.</text>
</comment>
<evidence type="ECO:0000313" key="6">
    <source>
        <dbReference type="Proteomes" id="UP001273166"/>
    </source>
</evidence>
<gene>
    <name evidence="5" type="ORF">B0T15DRAFT_494378</name>
</gene>
<dbReference type="GO" id="GO:0016491">
    <property type="term" value="F:oxidoreductase activity"/>
    <property type="evidence" value="ECO:0007669"/>
    <property type="project" value="UniProtKB-KW"/>
</dbReference>
<dbReference type="Gene3D" id="3.90.25.10">
    <property type="entry name" value="UDP-galactose 4-epimerase, domain 1"/>
    <property type="match status" value="1"/>
</dbReference>
<evidence type="ECO:0000256" key="1">
    <source>
        <dbReference type="ARBA" id="ARBA00005107"/>
    </source>
</evidence>
<reference evidence="5" key="2">
    <citation type="submission" date="2023-06" db="EMBL/GenBank/DDBJ databases">
        <authorList>
            <consortium name="Lawrence Berkeley National Laboratory"/>
            <person name="Mondo S.J."/>
            <person name="Hensen N."/>
            <person name="Bonometti L."/>
            <person name="Westerberg I."/>
            <person name="Brannstrom I.O."/>
            <person name="Guillou S."/>
            <person name="Cros-Aarteil S."/>
            <person name="Calhoun S."/>
            <person name="Haridas S."/>
            <person name="Kuo A."/>
            <person name="Pangilinan J."/>
            <person name="Riley R."/>
            <person name="Labutti K."/>
            <person name="Andreopoulos B."/>
            <person name="Lipzen A."/>
            <person name="Chen C."/>
            <person name="Yanf M."/>
            <person name="Daum C."/>
            <person name="Ng V."/>
            <person name="Clum A."/>
            <person name="Steindorff A."/>
            <person name="Ohm R."/>
            <person name="Martin F."/>
            <person name="Silar P."/>
            <person name="Natvig D."/>
            <person name="Lalanne C."/>
            <person name="Gautier V."/>
            <person name="Ament-Velasquez S.L."/>
            <person name="Kruys A."/>
            <person name="Hutchinson M.I."/>
            <person name="Powell A.J."/>
            <person name="Barry K."/>
            <person name="Miller A.N."/>
            <person name="Grigoriev I.V."/>
            <person name="Debuchy R."/>
            <person name="Gladieux P."/>
            <person name="Thoren M.H."/>
            <person name="Johannesson H."/>
        </authorList>
    </citation>
    <scope>NUCLEOTIDE SEQUENCE</scope>
    <source>
        <strain evidence="5">CBS 333.67</strain>
    </source>
</reference>
<dbReference type="InterPro" id="IPR019901">
    <property type="entry name" value="Ergot_alkaloid_biosynthesis"/>
</dbReference>
<dbReference type="PANTHER" id="PTHR43162:SF1">
    <property type="entry name" value="PRESTALK A DIFFERENTIATION PROTEIN A"/>
    <property type="match status" value="1"/>
</dbReference>
<accession>A0AAJ0LZY0</accession>
<evidence type="ECO:0000256" key="3">
    <source>
        <dbReference type="ARBA" id="ARBA00022589"/>
    </source>
</evidence>
<keyword evidence="6" id="KW-1185">Reference proteome</keyword>
<dbReference type="Proteomes" id="UP001273166">
    <property type="component" value="Unassembled WGS sequence"/>
</dbReference>
<proteinExistence type="inferred from homology"/>
<dbReference type="PANTHER" id="PTHR43162">
    <property type="match status" value="1"/>
</dbReference>
<dbReference type="InterPro" id="IPR051604">
    <property type="entry name" value="Ergot_Alk_Oxidoreductase"/>
</dbReference>
<sequence length="292" mass="31786">MAVLLTGGAGAKTARRIASLCSDAGIPYLFASRRGGSDADADADGPAVRFDWTDQTTYAAPFAHAFPGGEAIRAVYMVMPRVPEPDKPINAFIDYAADRGVKRFVLMAGTTAKMGAPGPGKVWEHMVQKGVEWAVCRPTWFMENLSDGFHLKTIREESKIYSSVGDAKVPFVSALDIGGVAFAALTQREPPNTDYRIVGPESITHDEAAATLSKVLARPIAHVSLSPEDRLKHMTEQLKLPTHYAGFVVSLEKLAAEGKEDYTDDTVERMTGRKPLSFKSFAEENKQLWLPA</sequence>
<comment type="pathway">
    <text evidence="1">Alkaloid biosynthesis; ergot alkaloid biosynthesis.</text>
</comment>
<keyword evidence="3" id="KW-0017">Alkaloid metabolism</keyword>
<protein>
    <submittedName>
        <fullName evidence="5">Nucleoside-diphosphate-sugar epimerase family protein</fullName>
    </submittedName>
</protein>
<dbReference type="RefSeq" id="XP_062719655.1">
    <property type="nucleotide sequence ID" value="XM_062867012.1"/>
</dbReference>
<name>A0AAJ0LZY0_9PEZI</name>
<dbReference type="GeneID" id="87885841"/>
<keyword evidence="4" id="KW-0560">Oxidoreductase</keyword>
<organism evidence="5 6">
    <name type="scientific">Chaetomium strumarium</name>
    <dbReference type="NCBI Taxonomy" id="1170767"/>
    <lineage>
        <taxon>Eukaryota</taxon>
        <taxon>Fungi</taxon>
        <taxon>Dikarya</taxon>
        <taxon>Ascomycota</taxon>
        <taxon>Pezizomycotina</taxon>
        <taxon>Sordariomycetes</taxon>
        <taxon>Sordariomycetidae</taxon>
        <taxon>Sordariales</taxon>
        <taxon>Chaetomiaceae</taxon>
        <taxon>Chaetomium</taxon>
    </lineage>
</organism>
<comment type="caution">
    <text evidence="5">The sequence shown here is derived from an EMBL/GenBank/DDBJ whole genome shotgun (WGS) entry which is preliminary data.</text>
</comment>
<dbReference type="InterPro" id="IPR036291">
    <property type="entry name" value="NAD(P)-bd_dom_sf"/>
</dbReference>
<dbReference type="EMBL" id="JAUDZG010000005">
    <property type="protein sequence ID" value="KAK3303875.1"/>
    <property type="molecule type" value="Genomic_DNA"/>
</dbReference>
<dbReference type="SUPFAM" id="SSF51735">
    <property type="entry name" value="NAD(P)-binding Rossmann-fold domains"/>
    <property type="match status" value="1"/>
</dbReference>
<reference evidence="5" key="1">
    <citation type="journal article" date="2023" name="Mol. Phylogenet. Evol.">
        <title>Genome-scale phylogeny and comparative genomics of the fungal order Sordariales.</title>
        <authorList>
            <person name="Hensen N."/>
            <person name="Bonometti L."/>
            <person name="Westerberg I."/>
            <person name="Brannstrom I.O."/>
            <person name="Guillou S."/>
            <person name="Cros-Aarteil S."/>
            <person name="Calhoun S."/>
            <person name="Haridas S."/>
            <person name="Kuo A."/>
            <person name="Mondo S."/>
            <person name="Pangilinan J."/>
            <person name="Riley R."/>
            <person name="LaButti K."/>
            <person name="Andreopoulos B."/>
            <person name="Lipzen A."/>
            <person name="Chen C."/>
            <person name="Yan M."/>
            <person name="Daum C."/>
            <person name="Ng V."/>
            <person name="Clum A."/>
            <person name="Steindorff A."/>
            <person name="Ohm R.A."/>
            <person name="Martin F."/>
            <person name="Silar P."/>
            <person name="Natvig D.O."/>
            <person name="Lalanne C."/>
            <person name="Gautier V."/>
            <person name="Ament-Velasquez S.L."/>
            <person name="Kruys A."/>
            <person name="Hutchinson M.I."/>
            <person name="Powell A.J."/>
            <person name="Barry K."/>
            <person name="Miller A.N."/>
            <person name="Grigoriev I.V."/>
            <person name="Debuchy R."/>
            <person name="Gladieux P."/>
            <person name="Hiltunen Thoren M."/>
            <person name="Johannesson H."/>
        </authorList>
    </citation>
    <scope>NUCLEOTIDE SEQUENCE</scope>
    <source>
        <strain evidence="5">CBS 333.67</strain>
    </source>
</reference>
<dbReference type="NCBIfam" id="TIGR03649">
    <property type="entry name" value="ergot_EASG"/>
    <property type="match status" value="1"/>
</dbReference>
<dbReference type="GO" id="GO:0009820">
    <property type="term" value="P:alkaloid metabolic process"/>
    <property type="evidence" value="ECO:0007669"/>
    <property type="project" value="UniProtKB-KW"/>
</dbReference>
<dbReference type="AlphaFoldDB" id="A0AAJ0LZY0"/>
<evidence type="ECO:0000313" key="5">
    <source>
        <dbReference type="EMBL" id="KAK3303875.1"/>
    </source>
</evidence>
<evidence type="ECO:0000256" key="2">
    <source>
        <dbReference type="ARBA" id="ARBA00005372"/>
    </source>
</evidence>
<dbReference type="Gene3D" id="3.40.50.720">
    <property type="entry name" value="NAD(P)-binding Rossmann-like Domain"/>
    <property type="match status" value="1"/>
</dbReference>
<evidence type="ECO:0000256" key="4">
    <source>
        <dbReference type="ARBA" id="ARBA00023002"/>
    </source>
</evidence>